<dbReference type="PROSITE" id="PS50109">
    <property type="entry name" value="HIS_KIN"/>
    <property type="match status" value="1"/>
</dbReference>
<dbReference type="SMART" id="SM00388">
    <property type="entry name" value="HisKA"/>
    <property type="match status" value="1"/>
</dbReference>
<keyword evidence="12" id="KW-1185">Reference proteome</keyword>
<evidence type="ECO:0000259" key="9">
    <source>
        <dbReference type="PROSITE" id="PS50112"/>
    </source>
</evidence>
<feature type="domain" description="Response regulatory" evidence="8">
    <location>
        <begin position="407"/>
        <end position="526"/>
    </location>
</feature>
<dbReference type="EMBL" id="JABXWD010000193">
    <property type="protein sequence ID" value="MBV6342082.1"/>
    <property type="molecule type" value="Genomic_DNA"/>
</dbReference>
<proteinExistence type="predicted"/>
<dbReference type="PROSITE" id="PS50110">
    <property type="entry name" value="RESPONSE_REGULATORY"/>
    <property type="match status" value="1"/>
</dbReference>
<organism evidence="11 12">
    <name type="scientific">Candidatus Magnetobacterium casense</name>
    <dbReference type="NCBI Taxonomy" id="1455061"/>
    <lineage>
        <taxon>Bacteria</taxon>
        <taxon>Pseudomonadati</taxon>
        <taxon>Nitrospirota</taxon>
        <taxon>Thermodesulfovibrionia</taxon>
        <taxon>Thermodesulfovibrionales</taxon>
        <taxon>Candidatus Magnetobacteriaceae</taxon>
        <taxon>Candidatus Magnetobacterium</taxon>
    </lineage>
</organism>
<dbReference type="NCBIfam" id="TIGR00229">
    <property type="entry name" value="sensory_box"/>
    <property type="match status" value="1"/>
</dbReference>
<dbReference type="CDD" id="cd00130">
    <property type="entry name" value="PAS"/>
    <property type="match status" value="1"/>
</dbReference>
<dbReference type="Proteomes" id="UP001196980">
    <property type="component" value="Unassembled WGS sequence"/>
</dbReference>
<keyword evidence="4" id="KW-0902">Two-component regulatory system</keyword>
<dbReference type="InterPro" id="IPR001789">
    <property type="entry name" value="Sig_transdc_resp-reg_receiver"/>
</dbReference>
<dbReference type="PROSITE" id="PS50894">
    <property type="entry name" value="HPT"/>
    <property type="match status" value="1"/>
</dbReference>
<dbReference type="CDD" id="cd00088">
    <property type="entry name" value="HPT"/>
    <property type="match status" value="1"/>
</dbReference>
<comment type="caution">
    <text evidence="11">The sequence shown here is derived from an EMBL/GenBank/DDBJ whole genome shotgun (WGS) entry which is preliminary data.</text>
</comment>
<dbReference type="InterPro" id="IPR000014">
    <property type="entry name" value="PAS"/>
</dbReference>
<evidence type="ECO:0000259" key="10">
    <source>
        <dbReference type="PROSITE" id="PS50894"/>
    </source>
</evidence>
<evidence type="ECO:0000313" key="12">
    <source>
        <dbReference type="Proteomes" id="UP001196980"/>
    </source>
</evidence>
<feature type="domain" description="Histidine kinase" evidence="7">
    <location>
        <begin position="162"/>
        <end position="383"/>
    </location>
</feature>
<dbReference type="EC" id="2.7.13.3" evidence="2"/>
<comment type="catalytic activity">
    <reaction evidence="1">
        <text>ATP + protein L-histidine = ADP + protein N-phospho-L-histidine.</text>
        <dbReference type="EC" id="2.7.13.3"/>
    </reaction>
</comment>
<evidence type="ECO:0000259" key="7">
    <source>
        <dbReference type="PROSITE" id="PS50109"/>
    </source>
</evidence>
<dbReference type="CDD" id="cd00082">
    <property type="entry name" value="HisKA"/>
    <property type="match status" value="1"/>
</dbReference>
<dbReference type="Pfam" id="PF01627">
    <property type="entry name" value="Hpt"/>
    <property type="match status" value="1"/>
</dbReference>
<feature type="domain" description="PAS" evidence="9">
    <location>
        <begin position="44"/>
        <end position="93"/>
    </location>
</feature>
<dbReference type="PROSITE" id="PS50112">
    <property type="entry name" value="PAS"/>
    <property type="match status" value="1"/>
</dbReference>
<evidence type="ECO:0000256" key="6">
    <source>
        <dbReference type="PROSITE-ProRule" id="PRU00169"/>
    </source>
</evidence>
<dbReference type="Pfam" id="PF00072">
    <property type="entry name" value="Response_reg"/>
    <property type="match status" value="1"/>
</dbReference>
<gene>
    <name evidence="11" type="ORF">HWQ67_10840</name>
</gene>
<dbReference type="PANTHER" id="PTHR45339:SF1">
    <property type="entry name" value="HYBRID SIGNAL TRANSDUCTION HISTIDINE KINASE J"/>
    <property type="match status" value="1"/>
</dbReference>
<dbReference type="PANTHER" id="PTHR45339">
    <property type="entry name" value="HYBRID SIGNAL TRANSDUCTION HISTIDINE KINASE J"/>
    <property type="match status" value="1"/>
</dbReference>
<dbReference type="SMART" id="SM00448">
    <property type="entry name" value="REC"/>
    <property type="match status" value="1"/>
</dbReference>
<dbReference type="Pfam" id="PF00512">
    <property type="entry name" value="HisKA"/>
    <property type="match status" value="1"/>
</dbReference>
<name>A0ABS6S0C4_9BACT</name>
<dbReference type="CDD" id="cd16922">
    <property type="entry name" value="HATPase_EvgS-ArcB-TorS-like"/>
    <property type="match status" value="1"/>
</dbReference>
<evidence type="ECO:0000313" key="11">
    <source>
        <dbReference type="EMBL" id="MBV6342082.1"/>
    </source>
</evidence>
<evidence type="ECO:0000256" key="3">
    <source>
        <dbReference type="ARBA" id="ARBA00022553"/>
    </source>
</evidence>
<dbReference type="CDD" id="cd17546">
    <property type="entry name" value="REC_hyHK_CKI1_RcsC-like"/>
    <property type="match status" value="1"/>
</dbReference>
<dbReference type="InterPro" id="IPR005467">
    <property type="entry name" value="His_kinase_dom"/>
</dbReference>
<evidence type="ECO:0000256" key="2">
    <source>
        <dbReference type="ARBA" id="ARBA00012438"/>
    </source>
</evidence>
<protein>
    <recommendedName>
        <fullName evidence="2">histidine kinase</fullName>
        <ecNumber evidence="2">2.7.13.3</ecNumber>
    </recommendedName>
</protein>
<dbReference type="Pfam" id="PF02518">
    <property type="entry name" value="HATPase_c"/>
    <property type="match status" value="1"/>
</dbReference>
<dbReference type="RefSeq" id="WP_218252706.1">
    <property type="nucleotide sequence ID" value="NZ_JABXWD010000193.1"/>
</dbReference>
<feature type="domain" description="HPt" evidence="10">
    <location>
        <begin position="551"/>
        <end position="644"/>
    </location>
</feature>
<dbReference type="InterPro" id="IPR003594">
    <property type="entry name" value="HATPase_dom"/>
</dbReference>
<feature type="modified residue" description="Phosphohistidine" evidence="5">
    <location>
        <position position="590"/>
    </location>
</feature>
<dbReference type="InterPro" id="IPR003661">
    <property type="entry name" value="HisK_dim/P_dom"/>
</dbReference>
<feature type="modified residue" description="4-aspartylphosphate" evidence="6">
    <location>
        <position position="456"/>
    </location>
</feature>
<keyword evidence="3 6" id="KW-0597">Phosphoprotein</keyword>
<evidence type="ECO:0000256" key="4">
    <source>
        <dbReference type="ARBA" id="ARBA00023012"/>
    </source>
</evidence>
<reference evidence="11 12" key="1">
    <citation type="journal article" date="2020" name="J Geophys Res Biogeosci">
        <title>Magnetotaxis as an Adaptation to Enable Bacterial Shuttling of Microbial Sulfur and Sulfur Cycling Across Aquatic Oxic#Anoxic Interfaces.</title>
        <authorList>
            <person name="Li J."/>
            <person name="Liu P."/>
            <person name="Wang J."/>
            <person name="Roberts A.P."/>
            <person name="Pan Y."/>
        </authorList>
    </citation>
    <scope>NUCLEOTIDE SEQUENCE [LARGE SCALE GENOMIC DNA]</scope>
    <source>
        <strain evidence="11 12">MYR-1_YQ</strain>
    </source>
</reference>
<evidence type="ECO:0000259" key="8">
    <source>
        <dbReference type="PROSITE" id="PS50110"/>
    </source>
</evidence>
<accession>A0ABS6S0C4</accession>
<dbReference type="InterPro" id="IPR008207">
    <property type="entry name" value="Sig_transdc_His_kin_Hpt_dom"/>
</dbReference>
<sequence>MASDGNVLDAEFQQMIKKVNRYLWDFYNLHSIIISIAGFGNYVGQILYANRWAHRLLKYPPGSLIGRNITILMSNSDDVVNHDSYLREYLNKDRLGMVLNEGRVVDAKDADGGILPTYLSVIEKDIDGMRVFIGFMTDLSQQTKAMERAQAAAATRAGFLACMSHEIRTPLNSIIGRADLLRHMSLSPEVLGHVDSIIYAGENLLRIINDVLDFSKIDAGKLVMERMCFDLHKMIDKVIDVMKTTADKKHLLLSVKKAPDLPDLVIGDPTKLHQVLINLIGNAIKFTDEGEITCAVVVEGKTGDEVTLKFSVMDTGIGIPKAKLDSIFVPFAQADSSTTRKFGGTGLGLSITREIVEMHHGNIWVESIVGKGSIFYFTMMFELSYECRLDEETAVEKEVRDTTTHRKILIVEDNEENIKLALLFLKDTKYEADVARNGSIGVEMFKAKTYDIVFMDVEMPVMDGWTAVEQIRKWEKENSRKETTIIMLTAHSQEEHRKKAFDIGANDFITKPTKKKILIDAINRFTMDMPEETREVPSTDNSTGDGIAVEIDGSLEDLIPDYLNTIKGYIDTLGKAMAATDYEQLRQTGHSLKGSGRSYGFDFISEVGKNIEQFAVDKNVEGIKLWTEKLESYLKRLNITFVNK</sequence>
<dbReference type="SMART" id="SM00387">
    <property type="entry name" value="HATPase_c"/>
    <property type="match status" value="1"/>
</dbReference>
<evidence type="ECO:0000256" key="1">
    <source>
        <dbReference type="ARBA" id="ARBA00000085"/>
    </source>
</evidence>
<evidence type="ECO:0000256" key="5">
    <source>
        <dbReference type="PROSITE-ProRule" id="PRU00110"/>
    </source>
</evidence>